<reference evidence="3" key="1">
    <citation type="journal article" date="2015" name="Nature">
        <title>Complex archaea that bridge the gap between prokaryotes and eukaryotes.</title>
        <authorList>
            <person name="Spang A."/>
            <person name="Saw J.H."/>
            <person name="Jorgensen S.L."/>
            <person name="Zaremba-Niedzwiedzka K."/>
            <person name="Martijn J."/>
            <person name="Lind A.E."/>
            <person name="van Eijk R."/>
            <person name="Schleper C."/>
            <person name="Guy L."/>
            <person name="Ettema T.J."/>
        </authorList>
    </citation>
    <scope>NUCLEOTIDE SEQUENCE</scope>
</reference>
<organism evidence="3">
    <name type="scientific">marine sediment metagenome</name>
    <dbReference type="NCBI Taxonomy" id="412755"/>
    <lineage>
        <taxon>unclassified sequences</taxon>
        <taxon>metagenomes</taxon>
        <taxon>ecological metagenomes</taxon>
    </lineage>
</organism>
<feature type="region of interest" description="Disordered" evidence="1">
    <location>
        <begin position="155"/>
        <end position="193"/>
    </location>
</feature>
<gene>
    <name evidence="3" type="ORF">LCGC14_2084350</name>
</gene>
<keyword evidence="2" id="KW-0472">Membrane</keyword>
<evidence type="ECO:0000256" key="2">
    <source>
        <dbReference type="SAM" id="Phobius"/>
    </source>
</evidence>
<feature type="transmembrane region" description="Helical" evidence="2">
    <location>
        <begin position="118"/>
        <end position="138"/>
    </location>
</feature>
<feature type="transmembrane region" description="Helical" evidence="2">
    <location>
        <begin position="30"/>
        <end position="50"/>
    </location>
</feature>
<keyword evidence="2" id="KW-1133">Transmembrane helix</keyword>
<dbReference type="AlphaFoldDB" id="A0A0F9HBN4"/>
<feature type="transmembrane region" description="Helical" evidence="2">
    <location>
        <begin position="56"/>
        <end position="78"/>
    </location>
</feature>
<comment type="caution">
    <text evidence="3">The sequence shown here is derived from an EMBL/GenBank/DDBJ whole genome shotgun (WGS) entry which is preliminary data.</text>
</comment>
<accession>A0A0F9HBN4</accession>
<sequence length="193" mass="21433">MANSDYKIYTNERTMLVNAQIEQAKALDKAILALAAGSFGLSLAIVKQFSPIQSNTINFLMLAWIFFAVSILSTLISFQTSQLACSRQIELLKAVFVDNKNKENEKDTNRFLSITQKLNIFSISAFIIGIIFLSFFSIKNVKEVKMENSQLKMEEGFVPPSKPADAGKKVQKGIVPPKTPAKPISKPAKKNKN</sequence>
<dbReference type="EMBL" id="LAZR01025256">
    <property type="protein sequence ID" value="KKL72497.1"/>
    <property type="molecule type" value="Genomic_DNA"/>
</dbReference>
<name>A0A0F9HBN4_9ZZZZ</name>
<proteinExistence type="predicted"/>
<protein>
    <submittedName>
        <fullName evidence="3">Uncharacterized protein</fullName>
    </submittedName>
</protein>
<evidence type="ECO:0000313" key="3">
    <source>
        <dbReference type="EMBL" id="KKL72497.1"/>
    </source>
</evidence>
<keyword evidence="2" id="KW-0812">Transmembrane</keyword>
<evidence type="ECO:0000256" key="1">
    <source>
        <dbReference type="SAM" id="MobiDB-lite"/>
    </source>
</evidence>